<proteinExistence type="predicted"/>
<dbReference type="EMBL" id="AMYD01002681">
    <property type="protein sequence ID" value="EQB48228.1"/>
    <property type="molecule type" value="Genomic_DNA"/>
</dbReference>
<reference evidence="2" key="1">
    <citation type="journal article" date="2013" name="Mol. Plant Microbe Interact.">
        <title>Global aspects of pacC regulation of pathogenicity genes in Colletotrichum gloeosporioides as revealed by transcriptome analysis.</title>
        <authorList>
            <person name="Alkan N."/>
            <person name="Meng X."/>
            <person name="Friedlander G."/>
            <person name="Reuveni E."/>
            <person name="Sukno S."/>
            <person name="Sherman A."/>
            <person name="Thon M."/>
            <person name="Fluhr R."/>
            <person name="Prusky D."/>
        </authorList>
    </citation>
    <scope>NUCLEOTIDE SEQUENCE [LARGE SCALE GENOMIC DNA]</scope>
    <source>
        <strain evidence="2">Cg-14</strain>
    </source>
</reference>
<gene>
    <name evidence="1" type="ORF">CGLO_12560</name>
</gene>
<dbReference type="HOGENOM" id="CLU_3438354_0_0_1"/>
<evidence type="ECO:0000313" key="2">
    <source>
        <dbReference type="Proteomes" id="UP000015530"/>
    </source>
</evidence>
<organism evidence="1 2">
    <name type="scientific">Colletotrichum gloeosporioides (strain Cg-14)</name>
    <name type="common">Anthracnose fungus</name>
    <name type="synonym">Glomerella cingulata</name>
    <dbReference type="NCBI Taxonomy" id="1237896"/>
    <lineage>
        <taxon>Eukaryota</taxon>
        <taxon>Fungi</taxon>
        <taxon>Dikarya</taxon>
        <taxon>Ascomycota</taxon>
        <taxon>Pezizomycotina</taxon>
        <taxon>Sordariomycetes</taxon>
        <taxon>Hypocreomycetidae</taxon>
        <taxon>Glomerellales</taxon>
        <taxon>Glomerellaceae</taxon>
        <taxon>Colletotrichum</taxon>
        <taxon>Colletotrichum gloeosporioides species complex</taxon>
    </lineage>
</organism>
<accession>T0K5J0</accession>
<comment type="caution">
    <text evidence="1">The sequence shown here is derived from an EMBL/GenBank/DDBJ whole genome shotgun (WGS) entry which is preliminary data.</text>
</comment>
<evidence type="ECO:0000313" key="1">
    <source>
        <dbReference type="EMBL" id="EQB48228.1"/>
    </source>
</evidence>
<name>T0K5J0_COLGC</name>
<dbReference type="Proteomes" id="UP000015530">
    <property type="component" value="Unassembled WGS sequence"/>
</dbReference>
<sequence length="10" mass="1126">MEIKSPTFSS</sequence>
<protein>
    <submittedName>
        <fullName evidence="1">Uncharacterized protein</fullName>
    </submittedName>
</protein>